<evidence type="ECO:0000313" key="1">
    <source>
        <dbReference type="EMBL" id="PHJ20814.1"/>
    </source>
</evidence>
<reference evidence="1 2" key="1">
    <citation type="journal article" date="2017" name="Int. J. Parasitol.">
        <title>The genome of the protozoan parasite Cystoisospora suis and a reverse vaccinology approach to identify vaccine candidates.</title>
        <authorList>
            <person name="Palmieri N."/>
            <person name="Shrestha A."/>
            <person name="Ruttkowski B."/>
            <person name="Beck T."/>
            <person name="Vogl C."/>
            <person name="Tomley F."/>
            <person name="Blake D.P."/>
            <person name="Joachim A."/>
        </authorList>
    </citation>
    <scope>NUCLEOTIDE SEQUENCE [LARGE SCALE GENOMIC DNA]</scope>
    <source>
        <strain evidence="1 2">Wien I</strain>
    </source>
</reference>
<dbReference type="GO" id="GO:0016853">
    <property type="term" value="F:isomerase activity"/>
    <property type="evidence" value="ECO:0007669"/>
    <property type="project" value="UniProtKB-KW"/>
</dbReference>
<keyword evidence="2" id="KW-1185">Reference proteome</keyword>
<dbReference type="EMBL" id="MIGC01002589">
    <property type="protein sequence ID" value="PHJ20814.1"/>
    <property type="molecule type" value="Genomic_DNA"/>
</dbReference>
<name>A0A2C6KXY0_9APIC</name>
<dbReference type="Proteomes" id="UP000221165">
    <property type="component" value="Unassembled WGS sequence"/>
</dbReference>
<feature type="non-terminal residue" evidence="1">
    <location>
        <position position="1"/>
    </location>
</feature>
<evidence type="ECO:0000313" key="2">
    <source>
        <dbReference type="Proteomes" id="UP000221165"/>
    </source>
</evidence>
<dbReference type="GeneID" id="94428735"/>
<feature type="non-terminal residue" evidence="1">
    <location>
        <position position="85"/>
    </location>
</feature>
<dbReference type="VEuPathDB" id="ToxoDB:CSUI_005348"/>
<proteinExistence type="predicted"/>
<dbReference type="AlphaFoldDB" id="A0A2C6KXY0"/>
<keyword evidence="1" id="KW-0413">Isomerase</keyword>
<organism evidence="1 2">
    <name type="scientific">Cystoisospora suis</name>
    <dbReference type="NCBI Taxonomy" id="483139"/>
    <lineage>
        <taxon>Eukaryota</taxon>
        <taxon>Sar</taxon>
        <taxon>Alveolata</taxon>
        <taxon>Apicomplexa</taxon>
        <taxon>Conoidasida</taxon>
        <taxon>Coccidia</taxon>
        <taxon>Eucoccidiorida</taxon>
        <taxon>Eimeriorina</taxon>
        <taxon>Sarcocystidae</taxon>
        <taxon>Cystoisospora</taxon>
    </lineage>
</organism>
<sequence length="85" mass="10262">IRRQRYSYPLNFLQDSRRHVLEAIEDRLLRAALQLELRASLRLLAWSPDVIEGLRFKLAGRLDPEYAYSPRWVQVRVFLLFFLFL</sequence>
<protein>
    <submittedName>
        <fullName evidence="1">Enoyl-hydratase isomerase family protein</fullName>
    </submittedName>
</protein>
<comment type="caution">
    <text evidence="1">The sequence shown here is derived from an EMBL/GenBank/DDBJ whole genome shotgun (WGS) entry which is preliminary data.</text>
</comment>
<dbReference type="RefSeq" id="XP_067922500.1">
    <property type="nucleotide sequence ID" value="XM_068065524.1"/>
</dbReference>
<gene>
    <name evidence="1" type="ORF">CSUI_005348</name>
</gene>
<accession>A0A2C6KXY0</accession>